<dbReference type="PANTHER" id="PTHR45586:SF1">
    <property type="entry name" value="LIPOPOLYSACCHARIDE ASSEMBLY PROTEIN B"/>
    <property type="match status" value="1"/>
</dbReference>
<feature type="repeat" description="TPR" evidence="3">
    <location>
        <begin position="673"/>
        <end position="706"/>
    </location>
</feature>
<proteinExistence type="predicted"/>
<evidence type="ECO:0000256" key="2">
    <source>
        <dbReference type="ARBA" id="ARBA00022803"/>
    </source>
</evidence>
<dbReference type="InterPro" id="IPR019734">
    <property type="entry name" value="TPR_rpt"/>
</dbReference>
<reference evidence="4" key="1">
    <citation type="submission" date="2022-12" db="EMBL/GenBank/DDBJ databases">
        <title>Polyphasic identification of a Novel Hot-Spring Cyanobacterium Ocullathermofonsia sinensis gen nov. sp. nov. and Genomic Insights on its Adaptations to the Thermal Habitat.</title>
        <authorList>
            <person name="Daroch M."/>
            <person name="Tang J."/>
            <person name="Jiang Y."/>
        </authorList>
    </citation>
    <scope>NUCLEOTIDE SEQUENCE</scope>
    <source>
        <strain evidence="4">PKUAC-SCTA174</strain>
    </source>
</reference>
<dbReference type="AlphaFoldDB" id="A0A9E9CBF3"/>
<dbReference type="RefSeq" id="WP_268610360.1">
    <property type="nucleotide sequence ID" value="NZ_CP113797.1"/>
</dbReference>
<feature type="repeat" description="TPR" evidence="3">
    <location>
        <begin position="503"/>
        <end position="536"/>
    </location>
</feature>
<dbReference type="EMBL" id="CP113797">
    <property type="protein sequence ID" value="WAL60455.1"/>
    <property type="molecule type" value="Genomic_DNA"/>
</dbReference>
<organism evidence="4 5">
    <name type="scientific">Thermocoleostomius sinensis A174</name>
    <dbReference type="NCBI Taxonomy" id="2016057"/>
    <lineage>
        <taxon>Bacteria</taxon>
        <taxon>Bacillati</taxon>
        <taxon>Cyanobacteriota</taxon>
        <taxon>Cyanophyceae</taxon>
        <taxon>Oculatellales</taxon>
        <taxon>Oculatellaceae</taxon>
        <taxon>Thermocoleostomius</taxon>
    </lineage>
</organism>
<protein>
    <submittedName>
        <fullName evidence="4">Tetratricopeptide repeat protein</fullName>
    </submittedName>
</protein>
<dbReference type="InterPro" id="IPR011990">
    <property type="entry name" value="TPR-like_helical_dom_sf"/>
</dbReference>
<dbReference type="Pfam" id="PF13432">
    <property type="entry name" value="TPR_16"/>
    <property type="match status" value="2"/>
</dbReference>
<sequence>MNNPMNDLGNRYSTWQQIVGGVGVTVVVMTTVGGTAPIAQAQARPTSVSEGYTLLERGWVADAIVAFRQAIQQYPQSIEARLGLAIAYQRNGQDAEAWAAYQQVLTQAPTNQTALAAVGMMGSYRPEWQRSGIAALTTLLEQTPQNREARAQRALLYGYQGQFANAIADYDVLLADNPAPDVLLGAAQVYTYSGNYPQGLALFEQYLAEGGTLSNDVIAAYALALQENGRPDSAVEVLASRLQSFRAVDATAIQIRAALAIAYQKTDQLDAALATLAPLRNEPSATLSLARALSAIGRAENDKTVYADAVALYQQVLEQTPVASIGLQTEIADVFSEYAMTHPQALMLYDQLLEQQPTDQSLQIKRLLVSQRLGQLSQADLHEQLQAVLQNLPSDAVAQRSIAQALIRVDPPAPKLLPVYQVLAQAGADPFLDFRIAQIYLRQSDLEAAKQAITSYLSSPIGAQDYAPELLLADIERREGNLDASAQRYEGILAANPAARIRTDAQRGLAGVRLAQGQLNAALTIYDRLLATNPDDLASQLGQASIRYQTQQISETEAEAVLDRWLRTEPVPEPSPELFSLVGALPPAIGRQPLYESLLTVEPDHVAVNRRLVQVLATLDPDRARTQVAQLVQDNPGNLNAYFVQAELAQALGDLDWAGQSYERILQQQPNRIDALSALGGVRFQQRRYAEATELYNQVLALRPDDGETQRVLAELKAAQDQPYVAIDELRQVQQRQTETGEADSRVDRRIRQLQLDVLRRRGFQPAWERY</sequence>
<dbReference type="SMART" id="SM00028">
    <property type="entry name" value="TPR"/>
    <property type="match status" value="7"/>
</dbReference>
<keyword evidence="5" id="KW-1185">Reference proteome</keyword>
<dbReference type="PANTHER" id="PTHR45586">
    <property type="entry name" value="TPR REPEAT-CONTAINING PROTEIN PA4667"/>
    <property type="match status" value="1"/>
</dbReference>
<evidence type="ECO:0000256" key="1">
    <source>
        <dbReference type="ARBA" id="ARBA00022737"/>
    </source>
</evidence>
<dbReference type="PROSITE" id="PS50005">
    <property type="entry name" value="TPR"/>
    <property type="match status" value="2"/>
</dbReference>
<evidence type="ECO:0000256" key="3">
    <source>
        <dbReference type="PROSITE-ProRule" id="PRU00339"/>
    </source>
</evidence>
<keyword evidence="2 3" id="KW-0802">TPR repeat</keyword>
<evidence type="ECO:0000313" key="4">
    <source>
        <dbReference type="EMBL" id="WAL60455.1"/>
    </source>
</evidence>
<dbReference type="KEGG" id="tsin:OXH18_00235"/>
<gene>
    <name evidence="4" type="ORF">OXH18_00235</name>
</gene>
<accession>A0A9E9CBF3</accession>
<dbReference type="Proteomes" id="UP001163152">
    <property type="component" value="Chromosome"/>
</dbReference>
<dbReference type="SUPFAM" id="SSF48452">
    <property type="entry name" value="TPR-like"/>
    <property type="match status" value="4"/>
</dbReference>
<dbReference type="Gene3D" id="1.25.40.10">
    <property type="entry name" value="Tetratricopeptide repeat domain"/>
    <property type="match status" value="5"/>
</dbReference>
<dbReference type="InterPro" id="IPR051012">
    <property type="entry name" value="CellSynth/LPSAsmb/PSIAsmb"/>
</dbReference>
<name>A0A9E9CBF3_9CYAN</name>
<dbReference type="Pfam" id="PF14559">
    <property type="entry name" value="TPR_19"/>
    <property type="match status" value="2"/>
</dbReference>
<evidence type="ECO:0000313" key="5">
    <source>
        <dbReference type="Proteomes" id="UP001163152"/>
    </source>
</evidence>
<keyword evidence="1" id="KW-0677">Repeat</keyword>